<dbReference type="PANTHER" id="PTHR34075">
    <property type="entry name" value="BLR3430 PROTEIN"/>
    <property type="match status" value="1"/>
</dbReference>
<reference evidence="2 3" key="1">
    <citation type="journal article" date="2016" name="Nat. Commun.">
        <title>Thousands of microbial genomes shed light on interconnected biogeochemical processes in an aquifer system.</title>
        <authorList>
            <person name="Anantharaman K."/>
            <person name="Brown C.T."/>
            <person name="Hug L.A."/>
            <person name="Sharon I."/>
            <person name="Castelle C.J."/>
            <person name="Probst A.J."/>
            <person name="Thomas B.C."/>
            <person name="Singh A."/>
            <person name="Wilkins M.J."/>
            <person name="Karaoz U."/>
            <person name="Brodie E.L."/>
            <person name="Williams K.H."/>
            <person name="Hubbard S.S."/>
            <person name="Banfield J.F."/>
        </authorList>
    </citation>
    <scope>NUCLEOTIDE SEQUENCE [LARGE SCALE GENOMIC DNA]</scope>
</reference>
<dbReference type="EMBL" id="MFJB01000089">
    <property type="protein sequence ID" value="OGF98725.1"/>
    <property type="molecule type" value="Genomic_DNA"/>
</dbReference>
<gene>
    <name evidence="2" type="ORF">A2153_00215</name>
</gene>
<evidence type="ECO:0000259" key="1">
    <source>
        <dbReference type="Pfam" id="PF01796"/>
    </source>
</evidence>
<dbReference type="Pfam" id="PF01796">
    <property type="entry name" value="OB_ChsH2_C"/>
    <property type="match status" value="1"/>
</dbReference>
<protein>
    <recommendedName>
        <fullName evidence="1">ChsH2 C-terminal OB-fold domain-containing protein</fullName>
    </recommendedName>
</protein>
<comment type="caution">
    <text evidence="2">The sequence shown here is derived from an EMBL/GenBank/DDBJ whole genome shotgun (WGS) entry which is preliminary data.</text>
</comment>
<dbReference type="AlphaFoldDB" id="A0A1F5YEY0"/>
<organism evidence="2 3">
    <name type="scientific">Candidatus Gottesmanbacteria bacterium RBG_16_38_7b</name>
    <dbReference type="NCBI Taxonomy" id="1798372"/>
    <lineage>
        <taxon>Bacteria</taxon>
        <taxon>Candidatus Gottesmaniibacteriota</taxon>
    </lineage>
</organism>
<evidence type="ECO:0000313" key="3">
    <source>
        <dbReference type="Proteomes" id="UP000177396"/>
    </source>
</evidence>
<accession>A0A1F5YEY0</accession>
<dbReference type="PANTHER" id="PTHR34075:SF5">
    <property type="entry name" value="BLR3430 PROTEIN"/>
    <property type="match status" value="1"/>
</dbReference>
<name>A0A1F5YEY0_9BACT</name>
<dbReference type="InterPro" id="IPR012340">
    <property type="entry name" value="NA-bd_OB-fold"/>
</dbReference>
<evidence type="ECO:0000313" key="2">
    <source>
        <dbReference type="EMBL" id="OGF98725.1"/>
    </source>
</evidence>
<proteinExistence type="predicted"/>
<dbReference type="InterPro" id="IPR002878">
    <property type="entry name" value="ChsH2_C"/>
</dbReference>
<feature type="domain" description="ChsH2 C-terminal OB-fold" evidence="1">
    <location>
        <begin position="21"/>
        <end position="74"/>
    </location>
</feature>
<dbReference type="Proteomes" id="UP000177396">
    <property type="component" value="Unassembled WGS sequence"/>
</dbReference>
<dbReference type="InterPro" id="IPR052513">
    <property type="entry name" value="Thioester_dehydratase-like"/>
</dbReference>
<sequence>MLSPVKIWRNQKKIKSLLFLKGKIVSYTQIYVPPAGFEAQAPYIVAIAEFNKGLRIIAQLVDYLDVNLKIGQKVITVLRRTKDPGLEGIIPYGIKFKPLD</sequence>
<dbReference type="SUPFAM" id="SSF50249">
    <property type="entry name" value="Nucleic acid-binding proteins"/>
    <property type="match status" value="1"/>
</dbReference>